<evidence type="ECO:0000313" key="2">
    <source>
        <dbReference type="Proteomes" id="UP000479475"/>
    </source>
</evidence>
<reference evidence="1 2" key="1">
    <citation type="submission" date="2020-02" db="EMBL/GenBank/DDBJ databases">
        <title>Klebsiella pneumoniae genome sequencing and assembly.</title>
        <authorList>
            <person name="Starkova P.S."/>
            <person name="Sulyan O.S."/>
            <person name="Likholetova D.V."/>
            <person name="Ageevets V.A."/>
            <person name="Lazareva I.V."/>
            <person name="Sopova J.V."/>
            <person name="Sidorenko S.V."/>
        </authorList>
    </citation>
    <scope>NUCLEOTIDE SEQUENCE [LARGE SCALE GENOMIC DNA]</scope>
    <source>
        <strain evidence="1 2">2429</strain>
    </source>
</reference>
<sequence length="46" mass="4883">MLTKTDGAGVITAFDAGSDEEAMDMALLYINNTLGKKTEFSVSVEP</sequence>
<evidence type="ECO:0000313" key="1">
    <source>
        <dbReference type="EMBL" id="NGN75635.1"/>
    </source>
</evidence>
<name>A0A9Q4YD21_KLEPN</name>
<dbReference type="RefSeq" id="WP_159042859.1">
    <property type="nucleotide sequence ID" value="NZ_CAJHPY010000001.1"/>
</dbReference>
<proteinExistence type="predicted"/>
<accession>A0A9Q4YD21</accession>
<organism evidence="1 2">
    <name type="scientific">Klebsiella pneumoniae</name>
    <dbReference type="NCBI Taxonomy" id="573"/>
    <lineage>
        <taxon>Bacteria</taxon>
        <taxon>Pseudomonadati</taxon>
        <taxon>Pseudomonadota</taxon>
        <taxon>Gammaproteobacteria</taxon>
        <taxon>Enterobacterales</taxon>
        <taxon>Enterobacteriaceae</taxon>
        <taxon>Klebsiella/Raoultella group</taxon>
        <taxon>Klebsiella</taxon>
        <taxon>Klebsiella pneumoniae complex</taxon>
    </lineage>
</organism>
<comment type="caution">
    <text evidence="1">The sequence shown here is derived from an EMBL/GenBank/DDBJ whole genome shotgun (WGS) entry which is preliminary data.</text>
</comment>
<protein>
    <submittedName>
        <fullName evidence="1">Uncharacterized protein</fullName>
    </submittedName>
</protein>
<gene>
    <name evidence="1" type="ORF">G4V31_26475</name>
</gene>
<dbReference type="Proteomes" id="UP000479475">
    <property type="component" value="Unassembled WGS sequence"/>
</dbReference>
<dbReference type="AlphaFoldDB" id="A0A9Q4YD21"/>
<dbReference type="EMBL" id="JAAKYD010000036">
    <property type="protein sequence ID" value="NGN75635.1"/>
    <property type="molecule type" value="Genomic_DNA"/>
</dbReference>